<organism evidence="2 3">
    <name type="scientific">Hermanssonia centrifuga</name>
    <dbReference type="NCBI Taxonomy" id="98765"/>
    <lineage>
        <taxon>Eukaryota</taxon>
        <taxon>Fungi</taxon>
        <taxon>Dikarya</taxon>
        <taxon>Basidiomycota</taxon>
        <taxon>Agaricomycotina</taxon>
        <taxon>Agaricomycetes</taxon>
        <taxon>Polyporales</taxon>
        <taxon>Meruliaceae</taxon>
        <taxon>Hermanssonia</taxon>
    </lineage>
</organism>
<feature type="compositionally biased region" description="Low complexity" evidence="1">
    <location>
        <begin position="45"/>
        <end position="59"/>
    </location>
</feature>
<gene>
    <name evidence="2" type="ORF">PHLCEN_2v11368</name>
</gene>
<keyword evidence="3" id="KW-1185">Reference proteome</keyword>
<name>A0A2R6NK65_9APHY</name>
<evidence type="ECO:0000256" key="1">
    <source>
        <dbReference type="SAM" id="MobiDB-lite"/>
    </source>
</evidence>
<accession>A0A2R6NK65</accession>
<protein>
    <submittedName>
        <fullName evidence="2">Uncharacterized protein</fullName>
    </submittedName>
</protein>
<reference evidence="2 3" key="1">
    <citation type="submission" date="2018-02" db="EMBL/GenBank/DDBJ databases">
        <title>Genome sequence of the basidiomycete white-rot fungus Phlebia centrifuga.</title>
        <authorList>
            <person name="Granchi Z."/>
            <person name="Peng M."/>
            <person name="de Vries R.P."/>
            <person name="Hilden K."/>
            <person name="Makela M.R."/>
            <person name="Grigoriev I."/>
            <person name="Riley R."/>
        </authorList>
    </citation>
    <scope>NUCLEOTIDE SEQUENCE [LARGE SCALE GENOMIC DNA]</scope>
    <source>
        <strain evidence="2 3">FBCC195</strain>
    </source>
</reference>
<sequence length="74" mass="8197">MTPEPLRTPEPEVYATPVASRKRGRSPDVGEDEDEVMSVNGLPNSEEAASPAQPSASQETNISEIQIRRKRIRH</sequence>
<evidence type="ECO:0000313" key="2">
    <source>
        <dbReference type="EMBL" id="PSR72769.1"/>
    </source>
</evidence>
<proteinExistence type="predicted"/>
<dbReference type="AlphaFoldDB" id="A0A2R6NK65"/>
<dbReference type="Proteomes" id="UP000186601">
    <property type="component" value="Unassembled WGS sequence"/>
</dbReference>
<evidence type="ECO:0000313" key="3">
    <source>
        <dbReference type="Proteomes" id="UP000186601"/>
    </source>
</evidence>
<dbReference type="EMBL" id="MLYV02001136">
    <property type="protein sequence ID" value="PSR72769.1"/>
    <property type="molecule type" value="Genomic_DNA"/>
</dbReference>
<comment type="caution">
    <text evidence="2">The sequence shown here is derived from an EMBL/GenBank/DDBJ whole genome shotgun (WGS) entry which is preliminary data.</text>
</comment>
<feature type="region of interest" description="Disordered" evidence="1">
    <location>
        <begin position="1"/>
        <end position="74"/>
    </location>
</feature>